<protein>
    <submittedName>
        <fullName evidence="2">Uncharacterized protein</fullName>
    </submittedName>
</protein>
<feature type="transmembrane region" description="Helical" evidence="1">
    <location>
        <begin position="32"/>
        <end position="51"/>
    </location>
</feature>
<proteinExistence type="predicted"/>
<organism evidence="2">
    <name type="scientific">uncultured bacterium</name>
    <name type="common">gcode 4</name>
    <dbReference type="NCBI Taxonomy" id="1234023"/>
    <lineage>
        <taxon>Bacteria</taxon>
        <taxon>environmental samples</taxon>
    </lineage>
</organism>
<accession>K2G9A2</accession>
<keyword evidence="1" id="KW-1133">Transmembrane helix</keyword>
<keyword evidence="1" id="KW-0812">Transmembrane</keyword>
<feature type="transmembrane region" description="Helical" evidence="1">
    <location>
        <begin position="109"/>
        <end position="130"/>
    </location>
</feature>
<evidence type="ECO:0000313" key="2">
    <source>
        <dbReference type="EMBL" id="EKE26729.1"/>
    </source>
</evidence>
<dbReference type="AlphaFoldDB" id="K2G9A2"/>
<evidence type="ECO:0000256" key="1">
    <source>
        <dbReference type="SAM" id="Phobius"/>
    </source>
</evidence>
<feature type="transmembrane region" description="Helical" evidence="1">
    <location>
        <begin position="71"/>
        <end position="89"/>
    </location>
</feature>
<dbReference type="EMBL" id="AMFJ01000694">
    <property type="protein sequence ID" value="EKE26729.1"/>
    <property type="molecule type" value="Genomic_DNA"/>
</dbReference>
<sequence length="249" mass="31331">MKDNFKDKIFSKIKEDKIEPIPESYFENKYKFIWIFIWLIALLGIIFWGFLIDNSSEFFWMWWYRRWYMNYFIFPNIFWIALIFFLTFIWIKSLKGTPVWYRHSYIKDILIWIAIIFIGSYIFRSIWLWTTMHSLFINNMPGVSNILYNESSWNDPNNWRLAWTIIDINNEMIKLKSIDWMVWSVGIKNSFLSQAVSLRVDEKVRVLWNISSTWAFESERIMPWFWMWMWGWRGMMRWEWFWNWRWMMR</sequence>
<gene>
    <name evidence="2" type="ORF">ACD_4C00178G0002</name>
</gene>
<name>K2G9A2_9BACT</name>
<reference evidence="2" key="1">
    <citation type="journal article" date="2012" name="Science">
        <title>Fermentation, hydrogen, and sulfur metabolism in multiple uncultivated bacterial phyla.</title>
        <authorList>
            <person name="Wrighton K.C."/>
            <person name="Thomas B.C."/>
            <person name="Sharon I."/>
            <person name="Miller C.S."/>
            <person name="Castelle C.J."/>
            <person name="VerBerkmoes N.C."/>
            <person name="Wilkins M.J."/>
            <person name="Hettich R.L."/>
            <person name="Lipton M.S."/>
            <person name="Williams K.H."/>
            <person name="Long P.E."/>
            <person name="Banfield J.F."/>
        </authorList>
    </citation>
    <scope>NUCLEOTIDE SEQUENCE [LARGE SCALE GENOMIC DNA]</scope>
</reference>
<comment type="caution">
    <text evidence="2">The sequence shown here is derived from an EMBL/GenBank/DDBJ whole genome shotgun (WGS) entry which is preliminary data.</text>
</comment>
<keyword evidence="1" id="KW-0472">Membrane</keyword>